<dbReference type="RefSeq" id="WP_139285213.1">
    <property type="nucleotide sequence ID" value="NZ_FNSD01000001.1"/>
</dbReference>
<keyword evidence="1" id="KW-0732">Signal</keyword>
<evidence type="ECO:0000256" key="1">
    <source>
        <dbReference type="SAM" id="SignalP"/>
    </source>
</evidence>
<evidence type="ECO:0000313" key="3">
    <source>
        <dbReference type="Proteomes" id="UP000182409"/>
    </source>
</evidence>
<gene>
    <name evidence="2" type="ORF">SAMN05443244_2940</name>
</gene>
<sequence>MRWLRVMAACSLLAVSAGSQQPATSAVNGTWKLELALGDNPLPETCILHDDAPKLTGVCRMPAGEADILGEINGSDVQWKHSADVFGNPVAFSFVAKVKDDGTMAGTFGIDAFGVTQPFTATKVMPDAK</sequence>
<dbReference type="EMBL" id="FNSD01000001">
    <property type="protein sequence ID" value="SEC21992.1"/>
    <property type="molecule type" value="Genomic_DNA"/>
</dbReference>
<organism evidence="2 3">
    <name type="scientific">Terriglobus roseus</name>
    <dbReference type="NCBI Taxonomy" id="392734"/>
    <lineage>
        <taxon>Bacteria</taxon>
        <taxon>Pseudomonadati</taxon>
        <taxon>Acidobacteriota</taxon>
        <taxon>Terriglobia</taxon>
        <taxon>Terriglobales</taxon>
        <taxon>Acidobacteriaceae</taxon>
        <taxon>Terriglobus</taxon>
    </lineage>
</organism>
<dbReference type="Proteomes" id="UP000182409">
    <property type="component" value="Unassembled WGS sequence"/>
</dbReference>
<feature type="signal peptide" evidence="1">
    <location>
        <begin position="1"/>
        <end position="25"/>
    </location>
</feature>
<protein>
    <recommendedName>
        <fullName evidence="4">Protease inhibitor Inh</fullName>
    </recommendedName>
</protein>
<evidence type="ECO:0000313" key="2">
    <source>
        <dbReference type="EMBL" id="SEC21992.1"/>
    </source>
</evidence>
<proteinExistence type="predicted"/>
<dbReference type="AlphaFoldDB" id="A0A1H4QR23"/>
<name>A0A1H4QR23_9BACT</name>
<reference evidence="2 3" key="1">
    <citation type="submission" date="2016-10" db="EMBL/GenBank/DDBJ databases">
        <authorList>
            <person name="de Groot N.N."/>
        </authorList>
    </citation>
    <scope>NUCLEOTIDE SEQUENCE [LARGE SCALE GENOMIC DNA]</scope>
    <source>
        <strain evidence="2 3">AB35.6</strain>
    </source>
</reference>
<feature type="chain" id="PRO_5010165540" description="Protease inhibitor Inh" evidence="1">
    <location>
        <begin position="26"/>
        <end position="129"/>
    </location>
</feature>
<accession>A0A1H4QR23</accession>
<evidence type="ECO:0008006" key="4">
    <source>
        <dbReference type="Google" id="ProtNLM"/>
    </source>
</evidence>